<comment type="caution">
    <text evidence="2">The sequence shown here is derived from an EMBL/GenBank/DDBJ whole genome shotgun (WGS) entry which is preliminary data.</text>
</comment>
<evidence type="ECO:0000313" key="3">
    <source>
        <dbReference type="Proteomes" id="UP000032534"/>
    </source>
</evidence>
<dbReference type="AlphaFoldDB" id="A0A0D7WT39"/>
<dbReference type="PATRIC" id="fig|159743.3.peg.6440"/>
<organism evidence="2 3">
    <name type="scientific">Paenibacillus terrae</name>
    <dbReference type="NCBI Taxonomy" id="159743"/>
    <lineage>
        <taxon>Bacteria</taxon>
        <taxon>Bacillati</taxon>
        <taxon>Bacillota</taxon>
        <taxon>Bacilli</taxon>
        <taxon>Bacillales</taxon>
        <taxon>Paenibacillaceae</taxon>
        <taxon>Paenibacillus</taxon>
    </lineage>
</organism>
<dbReference type="EMBL" id="JTHP01000135">
    <property type="protein sequence ID" value="KJD42336.1"/>
    <property type="molecule type" value="Genomic_DNA"/>
</dbReference>
<evidence type="ECO:0008006" key="4">
    <source>
        <dbReference type="Google" id="ProtNLM"/>
    </source>
</evidence>
<evidence type="ECO:0000256" key="1">
    <source>
        <dbReference type="SAM" id="MobiDB-lite"/>
    </source>
</evidence>
<feature type="compositionally biased region" description="Polar residues" evidence="1">
    <location>
        <begin position="544"/>
        <end position="555"/>
    </location>
</feature>
<name>A0A0D7WT39_9BACL</name>
<proteinExistence type="predicted"/>
<keyword evidence="3" id="KW-1185">Reference proteome</keyword>
<feature type="compositionally biased region" description="Basic and acidic residues" evidence="1">
    <location>
        <begin position="579"/>
        <end position="595"/>
    </location>
</feature>
<sequence length="759" mass="83773">DFVHLQLDIDPKQDPAKACWFLVATRYVAEEHSGWYDMPEIGEQVELYLPTNREQDAYVTDSLRQQRHTNGQPNVKAWQHVQGSGVEMSEQELTLSTSDGFSITLHEDTGITINSPGDVQIQGGHVKLDAGEELSLEAGTALYLKGGESSMVLDGETDTKAPVIYQEGTVKAPVFVADLPPVPEPPLMSIKAYEAAQTATAKSSQAPTPKAKVTTPAALQQAHAFMGTISKLLGSIPVVGNVASVMLNTVGGPAGKVAATMLQATGAIPIRSKGTPMVGGSKETGLHPLKHLAGLALQGLISQYEHEQAKQAYYSKWILGKAYTSARHLADSGGPLELVQNLLKESNAMAHAYQQVPKSVRDKMLRDYKEKEEARTEAALKAEKEARAKAALKAKKEAAPPELTEEDYERIWQDYLRAAYTEDFTPKLKPGSYRGKDGLVRTRDGEPDRQYYSEWKHNYPGDFFMLTRKQGVSEEEKKWMFYAIITENPLMVGGRGGVDNTKELKGILSKLGRGKGFFNISSGISAKVRVQEVFARQEIAARENISTPKNNQTLENKGYKPQPNERLTTKNQYKQQDQQARKTLRETASKAAREENSKIQKKVIYNVAKSTNARKASNIKEYLKKEKEIVKSENTRSVNSSIETLTRDQARQGAQDLLKNGEISLSNLESMIPPDTSSTFIPTSTIKDGAKYEFLLADGQKAIIRWHSPDPIAASKYPGSVSGTRWTGQIKIGNKQLKTDGTWTKNQSLNEVHIPIEGK</sequence>
<evidence type="ECO:0000313" key="2">
    <source>
        <dbReference type="EMBL" id="KJD42336.1"/>
    </source>
</evidence>
<dbReference type="Proteomes" id="UP000032534">
    <property type="component" value="Unassembled WGS sequence"/>
</dbReference>
<feature type="non-terminal residue" evidence="2">
    <location>
        <position position="1"/>
    </location>
</feature>
<feature type="region of interest" description="Disordered" evidence="1">
    <location>
        <begin position="544"/>
        <end position="595"/>
    </location>
</feature>
<feature type="compositionally biased region" description="Polar residues" evidence="1">
    <location>
        <begin position="565"/>
        <end position="578"/>
    </location>
</feature>
<reference evidence="2 3" key="1">
    <citation type="submission" date="2014-11" db="EMBL/GenBank/DDBJ databases">
        <title>Draft Genome Sequences of Paenibacillus polymyxa NRRL B-30509 and Paenibacillus terrae NRRL B-30644, Strains from a Poultry Environment that Produce Tridecaptin A and Paenicidins.</title>
        <authorList>
            <person name="van Belkum M.J."/>
            <person name="Lohans C.T."/>
            <person name="Vederas J.C."/>
        </authorList>
    </citation>
    <scope>NUCLEOTIDE SEQUENCE [LARGE SCALE GENOMIC DNA]</scope>
    <source>
        <strain evidence="2 3">NRRL B-30644</strain>
    </source>
</reference>
<dbReference type="RefSeq" id="WP_044649364.1">
    <property type="nucleotide sequence ID" value="NZ_JTHP01000135.1"/>
</dbReference>
<protein>
    <recommendedName>
        <fullName evidence="4">Gp5/Type VI secretion system Vgr protein OB-fold domain-containing protein</fullName>
    </recommendedName>
</protein>
<gene>
    <name evidence="2" type="ORF">QD47_28845</name>
</gene>
<accession>A0A0D7WT39</accession>